<evidence type="ECO:0000313" key="2">
    <source>
        <dbReference type="Proteomes" id="UP000179023"/>
    </source>
</evidence>
<dbReference type="EMBL" id="MHQI01000009">
    <property type="protein sequence ID" value="OHA00689.1"/>
    <property type="molecule type" value="Genomic_DNA"/>
</dbReference>
<dbReference type="InterPro" id="IPR007445">
    <property type="entry name" value="PilO"/>
</dbReference>
<dbReference type="STRING" id="1802270.A3C07_00510"/>
<dbReference type="InterPro" id="IPR014717">
    <property type="entry name" value="Transl_elong_EF1B/ribsomal_bS6"/>
</dbReference>
<proteinExistence type="predicted"/>
<accession>A0A1G2KQK7</accession>
<comment type="caution">
    <text evidence="1">The sequence shown here is derived from an EMBL/GenBank/DDBJ whole genome shotgun (WGS) entry which is preliminary data.</text>
</comment>
<dbReference type="Proteomes" id="UP000179023">
    <property type="component" value="Unassembled WGS sequence"/>
</dbReference>
<dbReference type="GO" id="GO:0043107">
    <property type="term" value="P:type IV pilus-dependent motility"/>
    <property type="evidence" value="ECO:0007669"/>
    <property type="project" value="InterPro"/>
</dbReference>
<dbReference type="GO" id="GO:0043683">
    <property type="term" value="P:type IV pilus assembly"/>
    <property type="evidence" value="ECO:0007669"/>
    <property type="project" value="InterPro"/>
</dbReference>
<dbReference type="Pfam" id="PF04350">
    <property type="entry name" value="PilO"/>
    <property type="match status" value="1"/>
</dbReference>
<gene>
    <name evidence="1" type="ORF">A3C07_00510</name>
</gene>
<evidence type="ECO:0000313" key="1">
    <source>
        <dbReference type="EMBL" id="OHA00689.1"/>
    </source>
</evidence>
<organism evidence="1 2">
    <name type="scientific">Candidatus Sungbacteria bacterium RIFCSPHIGHO2_02_FULL_47_11</name>
    <dbReference type="NCBI Taxonomy" id="1802270"/>
    <lineage>
        <taxon>Bacteria</taxon>
        <taxon>Candidatus Sungiibacteriota</taxon>
    </lineage>
</organism>
<dbReference type="Gene3D" id="3.30.70.60">
    <property type="match status" value="1"/>
</dbReference>
<protein>
    <recommendedName>
        <fullName evidence="3">Pilus assembly protein PilO</fullName>
    </recommendedName>
</protein>
<dbReference type="AlphaFoldDB" id="A0A1G2KQK7"/>
<sequence>MSRIIATILFLIGALAVGIIYLAPQWDRFKSLRTEIDSLEAMSAELDELVKKRDILFDSVNALPRNQLAQISQAVPLGTQSSELLVVLETLAADHNVALKSIDIAVSSAPATPQLVAIGQPVPGGLSPASLFDDSIRELPITLNLTGSYESLKNFLRDLEQSIRIIDVVDISFGSVEKGGLINFSVRAKTYYQ</sequence>
<name>A0A1G2KQK7_9BACT</name>
<evidence type="ECO:0008006" key="3">
    <source>
        <dbReference type="Google" id="ProtNLM"/>
    </source>
</evidence>
<reference evidence="1 2" key="1">
    <citation type="journal article" date="2016" name="Nat. Commun.">
        <title>Thousands of microbial genomes shed light on interconnected biogeochemical processes in an aquifer system.</title>
        <authorList>
            <person name="Anantharaman K."/>
            <person name="Brown C.T."/>
            <person name="Hug L.A."/>
            <person name="Sharon I."/>
            <person name="Castelle C.J."/>
            <person name="Probst A.J."/>
            <person name="Thomas B.C."/>
            <person name="Singh A."/>
            <person name="Wilkins M.J."/>
            <person name="Karaoz U."/>
            <person name="Brodie E.L."/>
            <person name="Williams K.H."/>
            <person name="Hubbard S.S."/>
            <person name="Banfield J.F."/>
        </authorList>
    </citation>
    <scope>NUCLEOTIDE SEQUENCE [LARGE SCALE GENOMIC DNA]</scope>
</reference>